<dbReference type="GO" id="GO:0046872">
    <property type="term" value="F:metal ion binding"/>
    <property type="evidence" value="ECO:0007669"/>
    <property type="project" value="UniProtKB-KW"/>
</dbReference>
<feature type="binding site" evidence="12">
    <location>
        <position position="78"/>
    </location>
    <ligand>
        <name>Na(+)</name>
        <dbReference type="ChEBI" id="CHEBI:29101"/>
        <note>structural</note>
    </ligand>
</feature>
<evidence type="ECO:0000313" key="14">
    <source>
        <dbReference type="Proteomes" id="UP000227088"/>
    </source>
</evidence>
<sequence length="125" mass="13402">MISLLWIGIGGALGAMARFSVATALFKWMGKAYPYGTLSVNLIGSFAIGAAYIWLVENNFGGDAHRHLIMVGFLGAFTTFSTFSLESLTLLQQGRITAFLTYIALSLIGCMLATALGMILTKQLV</sequence>
<dbReference type="PANTHER" id="PTHR28259:SF1">
    <property type="entry name" value="FLUORIDE EXPORT PROTEIN 1-RELATED"/>
    <property type="match status" value="1"/>
</dbReference>
<evidence type="ECO:0000256" key="3">
    <source>
        <dbReference type="ARBA" id="ARBA00022519"/>
    </source>
</evidence>
<evidence type="ECO:0000256" key="1">
    <source>
        <dbReference type="ARBA" id="ARBA00004651"/>
    </source>
</evidence>
<evidence type="ECO:0000256" key="4">
    <source>
        <dbReference type="ARBA" id="ARBA00022692"/>
    </source>
</evidence>
<dbReference type="PANTHER" id="PTHR28259">
    <property type="entry name" value="FLUORIDE EXPORT PROTEIN 1-RELATED"/>
    <property type="match status" value="1"/>
</dbReference>
<organism evidence="13 14">
    <name type="scientific">Oleispira antarctica</name>
    <dbReference type="NCBI Taxonomy" id="188908"/>
    <lineage>
        <taxon>Bacteria</taxon>
        <taxon>Pseudomonadati</taxon>
        <taxon>Pseudomonadota</taxon>
        <taxon>Gammaproteobacteria</taxon>
        <taxon>Oceanospirillales</taxon>
        <taxon>Oceanospirillaceae</taxon>
        <taxon>Oleispira</taxon>
    </lineage>
</organism>
<comment type="similarity">
    <text evidence="10 12">Belongs to the fluoride channel Fluc/FEX (TC 1.A.43) family.</text>
</comment>
<evidence type="ECO:0000313" key="13">
    <source>
        <dbReference type="EMBL" id="OUS40385.1"/>
    </source>
</evidence>
<comment type="caution">
    <text evidence="13">The sequence shown here is derived from an EMBL/GenBank/DDBJ whole genome shotgun (WGS) entry which is preliminary data.</text>
</comment>
<keyword evidence="4 12" id="KW-0812">Transmembrane</keyword>
<evidence type="ECO:0000256" key="12">
    <source>
        <dbReference type="HAMAP-Rule" id="MF_00454"/>
    </source>
</evidence>
<reference evidence="14" key="1">
    <citation type="journal article" date="2017" name="Proc. Natl. Acad. Sci. U.S.A.">
        <title>Simulation of Deepwater Horizon oil plume reveals substrate specialization within a complex community of hydrocarbon degraders.</title>
        <authorList>
            <person name="Hu P."/>
            <person name="Dubinsky E.A."/>
            <person name="Probst A.J."/>
            <person name="Wang J."/>
            <person name="Sieber C.M.K."/>
            <person name="Tom L.M."/>
            <person name="Gardinali P."/>
            <person name="Banfield J.F."/>
            <person name="Atlas R.M."/>
            <person name="Andersen G.L."/>
        </authorList>
    </citation>
    <scope>NUCLEOTIDE SEQUENCE [LARGE SCALE GENOMIC DNA]</scope>
</reference>
<proteinExistence type="inferred from homology"/>
<feature type="transmembrane region" description="Helical" evidence="12">
    <location>
        <begin position="32"/>
        <end position="55"/>
    </location>
</feature>
<comment type="activity regulation">
    <text evidence="12">Na(+) is not transported, but it plays an essential structural role and its presence is essential for fluoride channel function.</text>
</comment>
<keyword evidence="3" id="KW-0997">Cell inner membrane</keyword>
<keyword evidence="6 12" id="KW-0915">Sodium</keyword>
<dbReference type="GO" id="GO:0140114">
    <property type="term" value="P:cellular detoxification of fluoride"/>
    <property type="evidence" value="ECO:0007669"/>
    <property type="project" value="UniProtKB-UniRule"/>
</dbReference>
<evidence type="ECO:0000256" key="5">
    <source>
        <dbReference type="ARBA" id="ARBA00022989"/>
    </source>
</evidence>
<evidence type="ECO:0000256" key="7">
    <source>
        <dbReference type="ARBA" id="ARBA00023065"/>
    </source>
</evidence>
<gene>
    <name evidence="12" type="primary">fluC</name>
    <name evidence="12" type="synonym">crcB</name>
    <name evidence="13" type="ORF">A9R00_06310</name>
</gene>
<keyword evidence="5 12" id="KW-1133">Transmembrane helix</keyword>
<feature type="binding site" evidence="12">
    <location>
        <position position="75"/>
    </location>
    <ligand>
        <name>Na(+)</name>
        <dbReference type="ChEBI" id="CHEBI:29101"/>
        <note>structural</note>
    </ligand>
</feature>
<evidence type="ECO:0000256" key="10">
    <source>
        <dbReference type="ARBA" id="ARBA00035120"/>
    </source>
</evidence>
<dbReference type="GO" id="GO:0062054">
    <property type="term" value="F:fluoride channel activity"/>
    <property type="evidence" value="ECO:0007669"/>
    <property type="project" value="UniProtKB-UniRule"/>
</dbReference>
<dbReference type="GO" id="GO:0005886">
    <property type="term" value="C:plasma membrane"/>
    <property type="evidence" value="ECO:0007669"/>
    <property type="project" value="UniProtKB-SubCell"/>
</dbReference>
<comment type="subcellular location">
    <subcellularLocation>
        <location evidence="1 12">Cell membrane</location>
        <topology evidence="1 12">Multi-pass membrane protein</topology>
    </subcellularLocation>
</comment>
<dbReference type="InterPro" id="IPR003691">
    <property type="entry name" value="FluC"/>
</dbReference>
<keyword evidence="2 12" id="KW-1003">Cell membrane</keyword>
<accession>A0A1Y5I026</accession>
<comment type="catalytic activity">
    <reaction evidence="11">
        <text>fluoride(in) = fluoride(out)</text>
        <dbReference type="Rhea" id="RHEA:76159"/>
        <dbReference type="ChEBI" id="CHEBI:17051"/>
    </reaction>
    <physiologicalReaction direction="left-to-right" evidence="11">
        <dbReference type="Rhea" id="RHEA:76160"/>
    </physiologicalReaction>
</comment>
<protein>
    <recommendedName>
        <fullName evidence="12">Fluoride-specific ion channel FluC</fullName>
    </recommendedName>
</protein>
<evidence type="ECO:0000256" key="6">
    <source>
        <dbReference type="ARBA" id="ARBA00023053"/>
    </source>
</evidence>
<evidence type="ECO:0000256" key="11">
    <source>
        <dbReference type="ARBA" id="ARBA00035585"/>
    </source>
</evidence>
<dbReference type="Pfam" id="PF02537">
    <property type="entry name" value="CRCB"/>
    <property type="match status" value="1"/>
</dbReference>
<dbReference type="NCBIfam" id="TIGR00494">
    <property type="entry name" value="crcB"/>
    <property type="match status" value="1"/>
</dbReference>
<keyword evidence="7 12" id="KW-0406">Ion transport</keyword>
<dbReference type="Proteomes" id="UP000227088">
    <property type="component" value="Unassembled WGS sequence"/>
</dbReference>
<evidence type="ECO:0000256" key="9">
    <source>
        <dbReference type="ARBA" id="ARBA00023303"/>
    </source>
</evidence>
<dbReference type="HAMAP" id="MF_00454">
    <property type="entry name" value="FluC"/>
    <property type="match status" value="1"/>
</dbReference>
<keyword evidence="12" id="KW-0813">Transport</keyword>
<evidence type="ECO:0000256" key="2">
    <source>
        <dbReference type="ARBA" id="ARBA00022475"/>
    </source>
</evidence>
<feature type="transmembrane region" description="Helical" evidence="12">
    <location>
        <begin position="67"/>
        <end position="85"/>
    </location>
</feature>
<dbReference type="EMBL" id="MABE01000355">
    <property type="protein sequence ID" value="OUS40385.1"/>
    <property type="molecule type" value="Genomic_DNA"/>
</dbReference>
<feature type="transmembrane region" description="Helical" evidence="12">
    <location>
        <begin position="97"/>
        <end position="120"/>
    </location>
</feature>
<comment type="function">
    <text evidence="12">Fluoride-specific ion channel. Important for reducing fluoride concentration in the cell, thus reducing its toxicity.</text>
</comment>
<keyword evidence="8 12" id="KW-0472">Membrane</keyword>
<keyword evidence="9 12" id="KW-0407">Ion channel</keyword>
<name>A0A1Y5I026_OLEAN</name>
<keyword evidence="12" id="KW-0479">Metal-binding</keyword>
<dbReference type="AlphaFoldDB" id="A0A1Y5I026"/>
<evidence type="ECO:0000256" key="8">
    <source>
        <dbReference type="ARBA" id="ARBA00023136"/>
    </source>
</evidence>